<name>A0A314Y5I1_PRUYE</name>
<dbReference type="EMBL" id="PJQY01001548">
    <property type="protein sequence ID" value="PQQ01533.1"/>
    <property type="molecule type" value="Genomic_DNA"/>
</dbReference>
<organism evidence="2 3">
    <name type="scientific">Prunus yedoensis var. nudiflora</name>
    <dbReference type="NCBI Taxonomy" id="2094558"/>
    <lineage>
        <taxon>Eukaryota</taxon>
        <taxon>Viridiplantae</taxon>
        <taxon>Streptophyta</taxon>
        <taxon>Embryophyta</taxon>
        <taxon>Tracheophyta</taxon>
        <taxon>Spermatophyta</taxon>
        <taxon>Magnoliopsida</taxon>
        <taxon>eudicotyledons</taxon>
        <taxon>Gunneridae</taxon>
        <taxon>Pentapetalae</taxon>
        <taxon>rosids</taxon>
        <taxon>fabids</taxon>
        <taxon>Rosales</taxon>
        <taxon>Rosaceae</taxon>
        <taxon>Amygdaloideae</taxon>
        <taxon>Amygdaleae</taxon>
        <taxon>Prunus</taxon>
    </lineage>
</organism>
<proteinExistence type="predicted"/>
<evidence type="ECO:0000313" key="2">
    <source>
        <dbReference type="EMBL" id="PQQ01533.1"/>
    </source>
</evidence>
<evidence type="ECO:0000313" key="3">
    <source>
        <dbReference type="Proteomes" id="UP000250321"/>
    </source>
</evidence>
<evidence type="ECO:0000256" key="1">
    <source>
        <dbReference type="SAM" id="MobiDB-lite"/>
    </source>
</evidence>
<gene>
    <name evidence="2" type="ORF">Pyn_33815</name>
</gene>
<keyword evidence="3" id="KW-1185">Reference proteome</keyword>
<comment type="caution">
    <text evidence="2">The sequence shown here is derived from an EMBL/GenBank/DDBJ whole genome shotgun (WGS) entry which is preliminary data.</text>
</comment>
<dbReference type="Proteomes" id="UP000250321">
    <property type="component" value="Unassembled WGS sequence"/>
</dbReference>
<reference evidence="2 3" key="1">
    <citation type="submission" date="2018-02" db="EMBL/GenBank/DDBJ databases">
        <title>Draft genome of wild Prunus yedoensis var. nudiflora.</title>
        <authorList>
            <person name="Baek S."/>
            <person name="Kim J.-H."/>
            <person name="Choi K."/>
            <person name="Kim G.-B."/>
            <person name="Cho A."/>
            <person name="Jang H."/>
            <person name="Shin C.-H."/>
            <person name="Yu H.-J."/>
            <person name="Mun J.-H."/>
        </authorList>
    </citation>
    <scope>NUCLEOTIDE SEQUENCE [LARGE SCALE GENOMIC DNA]</scope>
    <source>
        <strain evidence="3">cv. Jeju island</strain>
        <tissue evidence="2">Leaf</tissue>
    </source>
</reference>
<sequence>MGSWIHAPSKPSNPLTTHHYSHTAVSTPSLVLSTSSTQNYLRNLVRRLFVVFPTSSSHKLCAPCPGNPNQTRITPAI</sequence>
<protein>
    <submittedName>
        <fullName evidence="2">Uncharacterized protein</fullName>
    </submittedName>
</protein>
<accession>A0A314Y5I1</accession>
<feature type="region of interest" description="Disordered" evidence="1">
    <location>
        <begin position="1"/>
        <end position="20"/>
    </location>
</feature>
<dbReference type="AlphaFoldDB" id="A0A314Y5I1"/>